<sequence length="667" mass="71517">MRILRLWLIDVGAKANVLAYWKVMALLGLLLLCKSPSTQAQNACINPLFPGNFSLTKDKVCVGTPVEVKTGPNIINVGYNFQYDGKSPLGQVTFASSTTATYAQPGSYTIIQYGSGGGGTVLCKEVTVLPVDQVKFAAKSCSGRRAMIVPDASTLGQYDQYEVYWGDGVRELKTRAQMALELSHTYTNAGTYTLTVQGIYNAPASCRSTLTTAPPITVAANAAQPTITALKTTSDNSIDITYMAGAGSSVQLFQKINGTYAATGQTGTGGGSFTVQTDAKQVQCFQVQTQDACNSTPLKSDEVCSLVIDVKAANKQNNLSWQPYAGTISGATQFRSYRIYKGSLPAGVVTNQATSSYSDNSNIACGVQYCYSIEATIAGTAQTIVTSAPVCVLGINGELPGDLGSTVVSIENNHPHLVVSLPTTGASSSYTLVVSRASEGSNTYTPVGTIANKNAFTDETADASTGSYCYQITYLTNCGVASAPSAPVCSVYLTSKSPTGIDWTAESPFTPEKIGNYIIEVIDSVNNTRREITNIGVNTHYDLSATDLDIQSQKYRIIAVSDNGAVSYSNFYTFRREAKIWVPDAFTPNNDTQNDTFVIRGTYFDQFRMSIFDRWGEVIYSTTDKTQGWDGKVKGQDAATGQYMYHIEVIDLTGVKTVRTGAVLLVR</sequence>
<dbReference type="Proteomes" id="UP000515369">
    <property type="component" value="Chromosome"/>
</dbReference>
<gene>
    <name evidence="1" type="ORF">H3H32_21995</name>
</gene>
<organism evidence="1 2">
    <name type="scientific">Spirosoma foliorum</name>
    <dbReference type="NCBI Taxonomy" id="2710596"/>
    <lineage>
        <taxon>Bacteria</taxon>
        <taxon>Pseudomonadati</taxon>
        <taxon>Bacteroidota</taxon>
        <taxon>Cytophagia</taxon>
        <taxon>Cytophagales</taxon>
        <taxon>Cytophagaceae</taxon>
        <taxon>Spirosoma</taxon>
    </lineage>
</organism>
<dbReference type="AlphaFoldDB" id="A0A7G5GP63"/>
<dbReference type="NCBIfam" id="TIGR04131">
    <property type="entry name" value="Bac_Flav_CTERM"/>
    <property type="match status" value="1"/>
</dbReference>
<dbReference type="InterPro" id="IPR035986">
    <property type="entry name" value="PKD_dom_sf"/>
</dbReference>
<proteinExistence type="predicted"/>
<keyword evidence="2" id="KW-1185">Reference proteome</keyword>
<evidence type="ECO:0000313" key="2">
    <source>
        <dbReference type="Proteomes" id="UP000515369"/>
    </source>
</evidence>
<dbReference type="SUPFAM" id="SSF49299">
    <property type="entry name" value="PKD domain"/>
    <property type="match status" value="1"/>
</dbReference>
<name>A0A7G5GP63_9BACT</name>
<dbReference type="Pfam" id="PF13585">
    <property type="entry name" value="CHU_C"/>
    <property type="match status" value="1"/>
</dbReference>
<dbReference type="RefSeq" id="WP_182457769.1">
    <property type="nucleotide sequence ID" value="NZ_CP059732.1"/>
</dbReference>
<dbReference type="InterPro" id="IPR026341">
    <property type="entry name" value="T9SS_type_B"/>
</dbReference>
<protein>
    <submittedName>
        <fullName evidence="1">Gliding motility-associated C-terminal domain-containing protein</fullName>
    </submittedName>
</protein>
<dbReference type="KEGG" id="sfol:H3H32_21995"/>
<reference evidence="1 2" key="1">
    <citation type="submission" date="2020-07" db="EMBL/GenBank/DDBJ databases">
        <title>Spirosoma foliorum sp. nov., isolated from the leaves on the Nejang mountain Korea, Republic of.</title>
        <authorList>
            <person name="Ho H."/>
            <person name="Lee Y.-J."/>
            <person name="Nurcahyanto D.-A."/>
            <person name="Kim S.-G."/>
        </authorList>
    </citation>
    <scope>NUCLEOTIDE SEQUENCE [LARGE SCALE GENOMIC DNA]</scope>
    <source>
        <strain evidence="1 2">PL0136</strain>
    </source>
</reference>
<dbReference type="Gene3D" id="2.60.40.10">
    <property type="entry name" value="Immunoglobulins"/>
    <property type="match status" value="1"/>
</dbReference>
<evidence type="ECO:0000313" key="1">
    <source>
        <dbReference type="EMBL" id="QMW00655.1"/>
    </source>
</evidence>
<dbReference type="EMBL" id="CP059732">
    <property type="protein sequence ID" value="QMW00655.1"/>
    <property type="molecule type" value="Genomic_DNA"/>
</dbReference>
<accession>A0A7G5GP63</accession>
<dbReference type="InterPro" id="IPR013783">
    <property type="entry name" value="Ig-like_fold"/>
</dbReference>